<accession>A0A8S1MBK6</accession>
<comment type="caution">
    <text evidence="2">The sequence shown here is derived from an EMBL/GenBank/DDBJ whole genome shotgun (WGS) entry which is preliminary data.</text>
</comment>
<evidence type="ECO:0000313" key="2">
    <source>
        <dbReference type="EMBL" id="CAD8073996.1"/>
    </source>
</evidence>
<sequence>MILSIQKLFDGCFYFFVSVTIMRIDLKEAQQNLRGIKQRMNYWRRLQIDSENLIKVCVLQ</sequence>
<feature type="coiled-coil region" evidence="1">
    <location>
        <begin position="19"/>
        <end position="46"/>
    </location>
</feature>
<gene>
    <name evidence="2" type="ORF">PSON_ATCC_30995.1.T0310263</name>
</gene>
<name>A0A8S1MBK6_9CILI</name>
<organism evidence="2 3">
    <name type="scientific">Paramecium sonneborni</name>
    <dbReference type="NCBI Taxonomy" id="65129"/>
    <lineage>
        <taxon>Eukaryota</taxon>
        <taxon>Sar</taxon>
        <taxon>Alveolata</taxon>
        <taxon>Ciliophora</taxon>
        <taxon>Intramacronucleata</taxon>
        <taxon>Oligohymenophorea</taxon>
        <taxon>Peniculida</taxon>
        <taxon>Parameciidae</taxon>
        <taxon>Paramecium</taxon>
    </lineage>
</organism>
<keyword evidence="1" id="KW-0175">Coiled coil</keyword>
<keyword evidence="3" id="KW-1185">Reference proteome</keyword>
<proteinExistence type="predicted"/>
<protein>
    <submittedName>
        <fullName evidence="2">Uncharacterized protein</fullName>
    </submittedName>
</protein>
<dbReference type="AlphaFoldDB" id="A0A8S1MBK6"/>
<dbReference type="Proteomes" id="UP000692954">
    <property type="component" value="Unassembled WGS sequence"/>
</dbReference>
<evidence type="ECO:0000313" key="3">
    <source>
        <dbReference type="Proteomes" id="UP000692954"/>
    </source>
</evidence>
<reference evidence="2" key="1">
    <citation type="submission" date="2021-01" db="EMBL/GenBank/DDBJ databases">
        <authorList>
            <consortium name="Genoscope - CEA"/>
            <person name="William W."/>
        </authorList>
    </citation>
    <scope>NUCLEOTIDE SEQUENCE</scope>
</reference>
<evidence type="ECO:0000256" key="1">
    <source>
        <dbReference type="SAM" id="Coils"/>
    </source>
</evidence>
<dbReference type="EMBL" id="CAJJDN010000031">
    <property type="protein sequence ID" value="CAD8073996.1"/>
    <property type="molecule type" value="Genomic_DNA"/>
</dbReference>